<name>A0ABY7STV7_9RHOB</name>
<feature type="compositionally biased region" description="Polar residues" evidence="1">
    <location>
        <begin position="85"/>
        <end position="94"/>
    </location>
</feature>
<accession>A0ABY7STV7</accession>
<keyword evidence="3" id="KW-1185">Reference proteome</keyword>
<evidence type="ECO:0000313" key="2">
    <source>
        <dbReference type="EMBL" id="WCR10299.1"/>
    </source>
</evidence>
<gene>
    <name evidence="2" type="ORF">JHW45_14710</name>
</gene>
<organism evidence="2 3">
    <name type="scientific">Paracoccus stylophorae</name>
    <dbReference type="NCBI Taxonomy" id="659350"/>
    <lineage>
        <taxon>Bacteria</taxon>
        <taxon>Pseudomonadati</taxon>
        <taxon>Pseudomonadota</taxon>
        <taxon>Alphaproteobacteria</taxon>
        <taxon>Rhodobacterales</taxon>
        <taxon>Paracoccaceae</taxon>
        <taxon>Paracoccus</taxon>
    </lineage>
</organism>
<feature type="region of interest" description="Disordered" evidence="1">
    <location>
        <begin position="1"/>
        <end position="25"/>
    </location>
</feature>
<dbReference type="EMBL" id="CP067134">
    <property type="protein sequence ID" value="WCR10299.1"/>
    <property type="molecule type" value="Genomic_DNA"/>
</dbReference>
<reference evidence="2 3" key="1">
    <citation type="submission" date="2021-01" db="EMBL/GenBank/DDBJ databases">
        <title>Biogeographic distribution of Paracoccus.</title>
        <authorList>
            <person name="Hollensteiner J."/>
            <person name="Leineberger J."/>
            <person name="Brinkhoff T."/>
            <person name="Daniel R."/>
        </authorList>
    </citation>
    <scope>NUCLEOTIDE SEQUENCE [LARGE SCALE GENOMIC DNA]</scope>
    <source>
        <strain evidence="2 3">LMG25392</strain>
    </source>
</reference>
<sequence>MTQPDRPAPDRTAPDQPASDQEKRALAKDELDLADRARQPGLAQLSDRELSDLISLLRGRRDRARDLAARQGREARGKAEPSGATPASGNLGTLTKQDYLAAALDRATAERHRRDGAQLGDPQP</sequence>
<evidence type="ECO:0000256" key="1">
    <source>
        <dbReference type="SAM" id="MobiDB-lite"/>
    </source>
</evidence>
<dbReference type="Proteomes" id="UP001218412">
    <property type="component" value="Chromosome"/>
</dbReference>
<feature type="region of interest" description="Disordered" evidence="1">
    <location>
        <begin position="63"/>
        <end position="94"/>
    </location>
</feature>
<feature type="compositionally biased region" description="Basic and acidic residues" evidence="1">
    <location>
        <begin position="63"/>
        <end position="79"/>
    </location>
</feature>
<protein>
    <submittedName>
        <fullName evidence="2">Uncharacterized protein</fullName>
    </submittedName>
</protein>
<dbReference type="RefSeq" id="WP_272858357.1">
    <property type="nucleotide sequence ID" value="NZ_CP067134.1"/>
</dbReference>
<proteinExistence type="predicted"/>
<evidence type="ECO:0000313" key="3">
    <source>
        <dbReference type="Proteomes" id="UP001218412"/>
    </source>
</evidence>